<accession>A0AAU9UEW2</accession>
<dbReference type="EMBL" id="CAKOGL010000018">
    <property type="protein sequence ID" value="CAH2097571.1"/>
    <property type="molecule type" value="Genomic_DNA"/>
</dbReference>
<evidence type="ECO:0000313" key="2">
    <source>
        <dbReference type="Proteomes" id="UP001153954"/>
    </source>
</evidence>
<comment type="caution">
    <text evidence="1">The sequence shown here is derived from an EMBL/GenBank/DDBJ whole genome shotgun (WGS) entry which is preliminary data.</text>
</comment>
<proteinExistence type="predicted"/>
<organism evidence="1 2">
    <name type="scientific">Euphydryas editha</name>
    <name type="common">Edith's checkerspot</name>
    <dbReference type="NCBI Taxonomy" id="104508"/>
    <lineage>
        <taxon>Eukaryota</taxon>
        <taxon>Metazoa</taxon>
        <taxon>Ecdysozoa</taxon>
        <taxon>Arthropoda</taxon>
        <taxon>Hexapoda</taxon>
        <taxon>Insecta</taxon>
        <taxon>Pterygota</taxon>
        <taxon>Neoptera</taxon>
        <taxon>Endopterygota</taxon>
        <taxon>Lepidoptera</taxon>
        <taxon>Glossata</taxon>
        <taxon>Ditrysia</taxon>
        <taxon>Papilionoidea</taxon>
        <taxon>Nymphalidae</taxon>
        <taxon>Nymphalinae</taxon>
        <taxon>Euphydryas</taxon>
    </lineage>
</organism>
<reference evidence="1" key="1">
    <citation type="submission" date="2022-03" db="EMBL/GenBank/DDBJ databases">
        <authorList>
            <person name="Tunstrom K."/>
        </authorList>
    </citation>
    <scope>NUCLEOTIDE SEQUENCE</scope>
</reference>
<dbReference type="AlphaFoldDB" id="A0AAU9UEW2"/>
<name>A0AAU9UEW2_EUPED</name>
<dbReference type="Proteomes" id="UP001153954">
    <property type="component" value="Unassembled WGS sequence"/>
</dbReference>
<gene>
    <name evidence="1" type="ORF">EEDITHA_LOCUS12776</name>
</gene>
<sequence length="128" mass="14261">MGYRRKAETQEEDEGFWARRRCGCKQDSTAAEEEETLKAQNQASRTPAANINHCVRAQDLLMQSVVQREIDLVVASEPYWVPRQPNWFGDLDGTVAVILGNAAGPSLSLVDRGADLKISKCIRDLNDV</sequence>
<evidence type="ECO:0000313" key="1">
    <source>
        <dbReference type="EMBL" id="CAH2097571.1"/>
    </source>
</evidence>
<protein>
    <submittedName>
        <fullName evidence="1">Uncharacterized protein</fullName>
    </submittedName>
</protein>
<keyword evidence="2" id="KW-1185">Reference proteome</keyword>